<name>A0ABQ9KYA3_HEVBR</name>
<reference evidence="4 5" key="1">
    <citation type="journal article" date="2023" name="Plant Biotechnol. J.">
        <title>Chromosome-level wild Hevea brasiliensis genome provides new tools for genomic-assisted breeding and valuable loci to elevate rubber yield.</title>
        <authorList>
            <person name="Cheng H."/>
            <person name="Song X."/>
            <person name="Hu Y."/>
            <person name="Wu T."/>
            <person name="Yang Q."/>
            <person name="An Z."/>
            <person name="Feng S."/>
            <person name="Deng Z."/>
            <person name="Wu W."/>
            <person name="Zeng X."/>
            <person name="Tu M."/>
            <person name="Wang X."/>
            <person name="Huang H."/>
        </authorList>
    </citation>
    <scope>NUCLEOTIDE SEQUENCE [LARGE SCALE GENOMIC DNA]</scope>
    <source>
        <strain evidence="4">MT/VB/25A 57/8</strain>
    </source>
</reference>
<dbReference type="PANTHER" id="PTHR27001:SF931">
    <property type="entry name" value="OS11G0664100 PROTEIN"/>
    <property type="match status" value="1"/>
</dbReference>
<evidence type="ECO:0000256" key="1">
    <source>
        <dbReference type="ARBA" id="ARBA00022741"/>
    </source>
</evidence>
<sequence>MPDMNKVALACLPQALFSVFSIIYAAIQLIFSRVVKWKTKSSDGKVTNLTPLSVPEVKMTLPKLIFKQEDFAKKCDISESELAQLPKVILGEGREKLVKRMILSCGSISMEEFATLRSCQCTGVSGSEGTQHTPLRWEARKRIAVCAAMAIAFIHTQVTRRGNTLVCGVVKASNIFIRTDCSACLSGHETPYLIPPTTIIRRNPGRVAPELTCNQNYPKRFTCKSDVYSFGILLLELSTAKRPTVTNLGEYVVEKGKREGLIGISDPKMGEVKESMREVIGIAQSCISHNPKDWPSMDRVIQMLQKLKDQQGLYISK</sequence>
<organism evidence="4 5">
    <name type="scientific">Hevea brasiliensis</name>
    <name type="common">Para rubber tree</name>
    <name type="synonym">Siphonia brasiliensis</name>
    <dbReference type="NCBI Taxonomy" id="3981"/>
    <lineage>
        <taxon>Eukaryota</taxon>
        <taxon>Viridiplantae</taxon>
        <taxon>Streptophyta</taxon>
        <taxon>Embryophyta</taxon>
        <taxon>Tracheophyta</taxon>
        <taxon>Spermatophyta</taxon>
        <taxon>Magnoliopsida</taxon>
        <taxon>eudicotyledons</taxon>
        <taxon>Gunneridae</taxon>
        <taxon>Pentapetalae</taxon>
        <taxon>rosids</taxon>
        <taxon>fabids</taxon>
        <taxon>Malpighiales</taxon>
        <taxon>Euphorbiaceae</taxon>
        <taxon>Crotonoideae</taxon>
        <taxon>Micrandreae</taxon>
        <taxon>Hevea</taxon>
    </lineage>
</organism>
<dbReference type="EMBL" id="JARPOI010000015">
    <property type="protein sequence ID" value="KAJ9152923.1"/>
    <property type="molecule type" value="Genomic_DNA"/>
</dbReference>
<evidence type="ECO:0000259" key="3">
    <source>
        <dbReference type="PROSITE" id="PS50011"/>
    </source>
</evidence>
<accession>A0ABQ9KYA3</accession>
<dbReference type="Pfam" id="PF07714">
    <property type="entry name" value="PK_Tyr_Ser-Thr"/>
    <property type="match status" value="1"/>
</dbReference>
<dbReference type="PROSITE" id="PS50011">
    <property type="entry name" value="PROTEIN_KINASE_DOM"/>
    <property type="match status" value="1"/>
</dbReference>
<dbReference type="PANTHER" id="PTHR27001">
    <property type="entry name" value="OS01G0253100 PROTEIN"/>
    <property type="match status" value="1"/>
</dbReference>
<dbReference type="InterPro" id="IPR001245">
    <property type="entry name" value="Ser-Thr/Tyr_kinase_cat_dom"/>
</dbReference>
<feature type="domain" description="Protein kinase" evidence="3">
    <location>
        <begin position="20"/>
        <end position="307"/>
    </location>
</feature>
<dbReference type="SUPFAM" id="SSF56112">
    <property type="entry name" value="Protein kinase-like (PK-like)"/>
    <property type="match status" value="1"/>
</dbReference>
<evidence type="ECO:0000256" key="2">
    <source>
        <dbReference type="ARBA" id="ARBA00022840"/>
    </source>
</evidence>
<dbReference type="Gene3D" id="1.10.510.10">
    <property type="entry name" value="Transferase(Phosphotransferase) domain 1"/>
    <property type="match status" value="1"/>
</dbReference>
<comment type="caution">
    <text evidence="4">The sequence shown here is derived from an EMBL/GenBank/DDBJ whole genome shotgun (WGS) entry which is preliminary data.</text>
</comment>
<protein>
    <recommendedName>
        <fullName evidence="3">Protein kinase domain-containing protein</fullName>
    </recommendedName>
</protein>
<evidence type="ECO:0000313" key="5">
    <source>
        <dbReference type="Proteomes" id="UP001174677"/>
    </source>
</evidence>
<gene>
    <name evidence="4" type="ORF">P3X46_026430</name>
</gene>
<dbReference type="InterPro" id="IPR000719">
    <property type="entry name" value="Prot_kinase_dom"/>
</dbReference>
<keyword evidence="5" id="KW-1185">Reference proteome</keyword>
<evidence type="ECO:0000313" key="4">
    <source>
        <dbReference type="EMBL" id="KAJ9152923.1"/>
    </source>
</evidence>
<keyword evidence="1" id="KW-0547">Nucleotide-binding</keyword>
<dbReference type="InterPro" id="IPR011009">
    <property type="entry name" value="Kinase-like_dom_sf"/>
</dbReference>
<dbReference type="Proteomes" id="UP001174677">
    <property type="component" value="Chromosome 15"/>
</dbReference>
<keyword evidence="2" id="KW-0067">ATP-binding</keyword>
<proteinExistence type="predicted"/>